<gene>
    <name evidence="3" type="ORF">COV72_02240</name>
</gene>
<protein>
    <recommendedName>
        <fullName evidence="2">Putative zinc-finger domain-containing protein</fullName>
    </recommendedName>
</protein>
<dbReference type="EMBL" id="PCWA01000031">
    <property type="protein sequence ID" value="PIQ89600.1"/>
    <property type="molecule type" value="Genomic_DNA"/>
</dbReference>
<name>A0A2H0LYU6_9BACT</name>
<keyword evidence="1" id="KW-0812">Transmembrane</keyword>
<sequence length="257" mass="29747">MDCQRFQEYLYAFLDGELDENLRPEMERHLSNCPMCSLELEKERKFGHVLKTHLIKEKAPFVLREAVVEQLEKRKRRFSWRYVFARQIAPSFALLVIGIAVFFNLRSSGDNTFPVFSEAVENHLEYLRGIYPLEFQTSDIKEALAWFRGKTDFAVTPPHINLSKVHLVGGRLVHLKDKKSAYFLLEKDGYKISAFYTDLHDVPLPKSSAKSGIKPFGMRLVKTEKGYHTIFCFHPEDGTACILVSDMPLEELEKLIV</sequence>
<dbReference type="InterPro" id="IPR027383">
    <property type="entry name" value="Znf_put"/>
</dbReference>
<reference evidence="3 4" key="1">
    <citation type="submission" date="2017-09" db="EMBL/GenBank/DDBJ databases">
        <title>Depth-based differentiation of microbial function through sediment-hosted aquifers and enrichment of novel symbionts in the deep terrestrial subsurface.</title>
        <authorList>
            <person name="Probst A.J."/>
            <person name="Ladd B."/>
            <person name="Jarett J.K."/>
            <person name="Geller-Mcgrath D.E."/>
            <person name="Sieber C.M."/>
            <person name="Emerson J.B."/>
            <person name="Anantharaman K."/>
            <person name="Thomas B.C."/>
            <person name="Malmstrom R."/>
            <person name="Stieglmeier M."/>
            <person name="Klingl A."/>
            <person name="Woyke T."/>
            <person name="Ryan C.M."/>
            <person name="Banfield J.F."/>
        </authorList>
    </citation>
    <scope>NUCLEOTIDE SEQUENCE [LARGE SCALE GENOMIC DNA]</scope>
    <source>
        <strain evidence="3">CG11_big_fil_rev_8_21_14_0_20_42_13</strain>
    </source>
</reference>
<dbReference type="AlphaFoldDB" id="A0A2H0LYU6"/>
<comment type="caution">
    <text evidence="3">The sequence shown here is derived from an EMBL/GenBank/DDBJ whole genome shotgun (WGS) entry which is preliminary data.</text>
</comment>
<dbReference type="InterPro" id="IPR041916">
    <property type="entry name" value="Anti_sigma_zinc_sf"/>
</dbReference>
<dbReference type="Pfam" id="PF13490">
    <property type="entry name" value="zf-HC2"/>
    <property type="match status" value="1"/>
</dbReference>
<proteinExistence type="predicted"/>
<organism evidence="3 4">
    <name type="scientific">Candidatus Ghiorseimicrobium undicola</name>
    <dbReference type="NCBI Taxonomy" id="1974746"/>
    <lineage>
        <taxon>Bacteria</taxon>
        <taxon>Pseudomonadati</taxon>
        <taxon>Candidatus Omnitrophota</taxon>
        <taxon>Candidatus Ghiorseimicrobium</taxon>
    </lineage>
</organism>
<dbReference type="Proteomes" id="UP000229641">
    <property type="component" value="Unassembled WGS sequence"/>
</dbReference>
<dbReference type="Gene3D" id="1.10.10.1320">
    <property type="entry name" value="Anti-sigma factor, zinc-finger domain"/>
    <property type="match status" value="1"/>
</dbReference>
<evidence type="ECO:0000259" key="2">
    <source>
        <dbReference type="Pfam" id="PF13490"/>
    </source>
</evidence>
<feature type="transmembrane region" description="Helical" evidence="1">
    <location>
        <begin position="83"/>
        <end position="105"/>
    </location>
</feature>
<evidence type="ECO:0000313" key="3">
    <source>
        <dbReference type="EMBL" id="PIQ89600.1"/>
    </source>
</evidence>
<evidence type="ECO:0000256" key="1">
    <source>
        <dbReference type="SAM" id="Phobius"/>
    </source>
</evidence>
<feature type="domain" description="Putative zinc-finger" evidence="2">
    <location>
        <begin position="3"/>
        <end position="36"/>
    </location>
</feature>
<keyword evidence="1" id="KW-1133">Transmembrane helix</keyword>
<evidence type="ECO:0000313" key="4">
    <source>
        <dbReference type="Proteomes" id="UP000229641"/>
    </source>
</evidence>
<accession>A0A2H0LYU6</accession>
<keyword evidence="1" id="KW-0472">Membrane</keyword>